<name>A0A6J4JIQ8_9CYAN</name>
<proteinExistence type="predicted"/>
<gene>
    <name evidence="1" type="ORF">AVDCRST_MAG92-3492</name>
</gene>
<accession>A0A6J4JIQ8</accession>
<evidence type="ECO:0000313" key="1">
    <source>
        <dbReference type="EMBL" id="CAA9280389.1"/>
    </source>
</evidence>
<sequence>MGFEASKLEGLLWLLSVWLASIASESLAQDIAERRLGVPIILLSISLRWVGQQQEFRIFPAKSHCVKGYFINS</sequence>
<dbReference type="AlphaFoldDB" id="A0A6J4JIQ8"/>
<dbReference type="EMBL" id="CADCTM010000593">
    <property type="protein sequence ID" value="CAA9280389.1"/>
    <property type="molecule type" value="Genomic_DNA"/>
</dbReference>
<reference evidence="1" key="1">
    <citation type="submission" date="2020-02" db="EMBL/GenBank/DDBJ databases">
        <authorList>
            <person name="Meier V. D."/>
        </authorList>
    </citation>
    <scope>NUCLEOTIDE SEQUENCE</scope>
    <source>
        <strain evidence="1">AVDCRST_MAG92</strain>
    </source>
</reference>
<organism evidence="1">
    <name type="scientific">uncultured Coleofasciculus sp</name>
    <dbReference type="NCBI Taxonomy" id="1267456"/>
    <lineage>
        <taxon>Bacteria</taxon>
        <taxon>Bacillati</taxon>
        <taxon>Cyanobacteriota</taxon>
        <taxon>Cyanophyceae</taxon>
        <taxon>Coleofasciculales</taxon>
        <taxon>Coleofasciculaceae</taxon>
        <taxon>Coleofasciculus</taxon>
        <taxon>environmental samples</taxon>
    </lineage>
</organism>
<protein>
    <submittedName>
        <fullName evidence="1">Uncharacterized protein</fullName>
    </submittedName>
</protein>